<sequence>MTQVSLPSMIARITAVTGLVLGSIVLGTGAASAAQPVFSAPTDVVGATNLPLPFTGVDPLTSNNRAIVLTTADSTNCAPQSPGYFITGCARIQMTTSHGNLSIAGASVINSPNAEALLPGGAIAVSSQNGNATGKSLNINGTMASLNAAMANLVYTPDNGFESVANDSNKTETLHITVTHPVTANSTDNSTKDVNIMIKHKNVGPTLTVPAGPYAVAGGSTTYLPVAAPAMGDPGDFSVSDPDIGNDQMLLVVAATCGQVRLRGGQLTIENDIKQLLIDQAGFTPALADTVVGLLPASISGQTFATGNPSDPHEAIAAIGSLKEVNYALSQIGFVANNTTGDCQLITFVHDLGHNGLPVSAVGGVEIPDLTGADFGTVTFSVKASNVVSLPKTLTVPEGGSIAIPVSVSDTTHAAFSPVLVTTPGTATLADYTPATSPLVFLANTPNVKSTLLTTVDALVEGDETLTVSLDPDSIPAGMILGNDTVTITITDTPVVPPADTTAPTVTVEQAAGQSDPASSGPLRFTLKFSEPVTIADISQYTTVTSTAGGTLDPGLTGSGDTYEASISLMTTPGIVTFSLLPGFAKDTAGNLSKASTSIDNTITWAPVVATTTGTTTSGTTTSGTTTSGTTTSGTTTSGTTTSGTTTSGTTTSGTTTSGTSTSGTSTSDTTTSGTSTSGTTTSGTTTSGTTTSGTTTSGTTTSGTTTSGTTTSGTTTSGTSGNTSVRQTTATVGSTTLVGRSTGVITPSQRPTSTLAVTGVQVGTQLWIGFALVLLGVGCAFLARRRVKGGSHIAR</sequence>
<protein>
    <recommendedName>
        <fullName evidence="5">Bacterial Ig-like domain-containing protein</fullName>
    </recommendedName>
</protein>
<accession>A0A3G8ZKW8</accession>
<reference evidence="3 4" key="1">
    <citation type="submission" date="2018-11" db="EMBL/GenBank/DDBJ databases">
        <authorList>
            <person name="Da X."/>
        </authorList>
    </citation>
    <scope>NUCLEOTIDE SEQUENCE [LARGE SCALE GENOMIC DNA]</scope>
    <source>
        <strain evidence="3 4">S14-144</strain>
    </source>
</reference>
<dbReference type="RefSeq" id="WP_124798852.1">
    <property type="nucleotide sequence ID" value="NZ_CP034170.1"/>
</dbReference>
<keyword evidence="2" id="KW-0812">Transmembrane</keyword>
<feature type="compositionally biased region" description="Low complexity" evidence="1">
    <location>
        <begin position="613"/>
        <end position="725"/>
    </location>
</feature>
<keyword evidence="2" id="KW-1133">Transmembrane helix</keyword>
<dbReference type="KEGG" id="nak:EH165_07200"/>
<name>A0A3G8ZKW8_9ACTN</name>
<evidence type="ECO:0000313" key="3">
    <source>
        <dbReference type="EMBL" id="AZI57959.1"/>
    </source>
</evidence>
<dbReference type="Gene3D" id="2.60.40.2030">
    <property type="match status" value="1"/>
</dbReference>
<gene>
    <name evidence="3" type="ORF">EH165_07200</name>
</gene>
<feature type="transmembrane region" description="Helical" evidence="2">
    <location>
        <begin position="767"/>
        <end position="784"/>
    </location>
</feature>
<feature type="region of interest" description="Disordered" evidence="1">
    <location>
        <begin position="613"/>
        <end position="728"/>
    </location>
</feature>
<evidence type="ECO:0000256" key="2">
    <source>
        <dbReference type="SAM" id="Phobius"/>
    </source>
</evidence>
<dbReference type="SUPFAM" id="SSF141072">
    <property type="entry name" value="CalX-like"/>
    <property type="match status" value="1"/>
</dbReference>
<evidence type="ECO:0008006" key="5">
    <source>
        <dbReference type="Google" id="ProtNLM"/>
    </source>
</evidence>
<dbReference type="Gene3D" id="2.160.20.80">
    <property type="entry name" value="E3 ubiquitin-protein ligase SopA"/>
    <property type="match status" value="1"/>
</dbReference>
<dbReference type="OrthoDB" id="9808778at2"/>
<dbReference type="EMBL" id="CP034170">
    <property type="protein sequence ID" value="AZI57959.1"/>
    <property type="molecule type" value="Genomic_DNA"/>
</dbReference>
<keyword evidence="2" id="KW-0472">Membrane</keyword>
<proteinExistence type="predicted"/>
<keyword evidence="4" id="KW-1185">Reference proteome</keyword>
<dbReference type="AlphaFoldDB" id="A0A3G8ZKW8"/>
<dbReference type="InterPro" id="IPR038081">
    <property type="entry name" value="CalX-like_sf"/>
</dbReference>
<evidence type="ECO:0000256" key="1">
    <source>
        <dbReference type="SAM" id="MobiDB-lite"/>
    </source>
</evidence>
<organism evidence="3 4">
    <name type="scientific">Nakamurella antarctica</name>
    <dbReference type="NCBI Taxonomy" id="1902245"/>
    <lineage>
        <taxon>Bacteria</taxon>
        <taxon>Bacillati</taxon>
        <taxon>Actinomycetota</taxon>
        <taxon>Actinomycetes</taxon>
        <taxon>Nakamurellales</taxon>
        <taxon>Nakamurellaceae</taxon>
        <taxon>Nakamurella</taxon>
    </lineage>
</organism>
<dbReference type="Proteomes" id="UP000268084">
    <property type="component" value="Chromosome"/>
</dbReference>
<reference evidence="3 4" key="2">
    <citation type="submission" date="2018-12" db="EMBL/GenBank/DDBJ databases">
        <title>Nakamurella antarcticus sp. nov., isolated from Antarctica South Shetland Islands soil.</title>
        <authorList>
            <person name="Peng F."/>
        </authorList>
    </citation>
    <scope>NUCLEOTIDE SEQUENCE [LARGE SCALE GENOMIC DNA]</scope>
    <source>
        <strain evidence="3 4">S14-144</strain>
    </source>
</reference>
<evidence type="ECO:0000313" key="4">
    <source>
        <dbReference type="Proteomes" id="UP000268084"/>
    </source>
</evidence>